<evidence type="ECO:0000313" key="8">
    <source>
        <dbReference type="WBParaSite" id="PgR018_g110_t09"/>
    </source>
</evidence>
<name>A0A915AWD8_PARUN</name>
<feature type="domain" description="Gamma tubulin complex component C-terminal" evidence="6">
    <location>
        <begin position="732"/>
        <end position="1004"/>
    </location>
</feature>
<proteinExistence type="inferred from homology"/>
<dbReference type="AlphaFoldDB" id="A0A915AWD8"/>
<dbReference type="InterPro" id="IPR042241">
    <property type="entry name" value="GCP_C_sf"/>
</dbReference>
<evidence type="ECO:0000256" key="3">
    <source>
        <dbReference type="ARBA" id="ARBA00022490"/>
    </source>
</evidence>
<keyword evidence="3" id="KW-0963">Cytoplasm</keyword>
<dbReference type="GO" id="GO:0043015">
    <property type="term" value="F:gamma-tubulin binding"/>
    <property type="evidence" value="ECO:0007669"/>
    <property type="project" value="InterPro"/>
</dbReference>
<protein>
    <submittedName>
        <fullName evidence="8">Gamma-tubulin complex component</fullName>
    </submittedName>
</protein>
<evidence type="ECO:0000313" key="7">
    <source>
        <dbReference type="Proteomes" id="UP000887569"/>
    </source>
</evidence>
<keyword evidence="4" id="KW-0493">Microtubule</keyword>
<sequence length="1026" mass="116398">MRPIGELRQFGRCDHAICSLCIMNAPMVEGPDGSMGCCNAQCFAADLAAICPDPKLRRKFFKMIINNTDVDKLWATYRGSGRRNLKSVERALKQLSSLTSLSSAPISGDIIKEMMIVNVMILENGPYQTIRRHRISEELGSTCTIRKVMECISSATSMWEDEVLQAIGDSIWGRLTLLISSLVGHKCTARERADAYEALLLSSISDNDKEMAQIPVESLIDEATENFMKTGDNSAVKKFRRTVERLRANDDENDGIIRFLLLMANWDAVSATLLESGGGRPLRDTLNIPGYRRRCPSLEFSMDGSRKRETKVSFTMSPVVHTLSFQGSTSSVCTSSVSDGEKMALEELIFDERGNVHPLASGQAIRSLWLPPGSTFEMVSWYDFIICLQSLVRGEECSIFEGGTRGSPHILRHSRSILSLEFEGPLALMRFASPFLAFANKLQEVNNFLCCEDRPPEEWCSSDCALHLRPFHILSFHLQDCLRKIRDELSREIAADIDMYCDRVEAMGRMRKVLLKSRAFSYFCDIILTIRQRADYGCSALIDVFFSARTLLGNVEEDMGKLCDEVLLVLVRHFHQSILKWLCKGDDSLSEGVFRSRFSDMMMMAKETPLLTRSNIGDVVKLWRNDFGLSLPSNGLLSEEFCAKWMLEGKMRKMMKLWRTVDSNIAETMPVYELKIDAENEVESDRLLEAINSKQPDRAVQTLLSEKYAAIVNMPPARRLRRDIMDSFRATLMFIEKTFLCKDGFFIDGIVSALQRMRCIQENDSATESVNEMRNPSREGSVTESIYSSLSGDGYTERIVRGLRVVVSLGDTHAMRLRYEPAFPLQIIFTQSTLSTYEELWMLMASLMFECIALDELDLKETFSDWRTMLMRSRMRNFLNGLLVFIHNQIDYVFSCTSLKNEAFNADTVEEAYNSHKQLVTSLRRLCFLGAKHGMFVSVLNDCILSVTNFREAISNMDKKGVEIAFMEFDENAELFCNAVKMQSKGNDFWLANLLLFVDSVGYYTNTEDSHKMGCSSSSSWMVHVE</sequence>
<evidence type="ECO:0000256" key="5">
    <source>
        <dbReference type="ARBA" id="ARBA00023212"/>
    </source>
</evidence>
<dbReference type="Proteomes" id="UP000887569">
    <property type="component" value="Unplaced"/>
</dbReference>
<accession>A0A915AWD8</accession>
<evidence type="ECO:0000256" key="2">
    <source>
        <dbReference type="ARBA" id="ARBA00010337"/>
    </source>
</evidence>
<dbReference type="InterPro" id="IPR040457">
    <property type="entry name" value="GCP_C"/>
</dbReference>
<evidence type="ECO:0000259" key="6">
    <source>
        <dbReference type="Pfam" id="PF04130"/>
    </source>
</evidence>
<comment type="similarity">
    <text evidence="2">Belongs to the TUBGCP family.</text>
</comment>
<dbReference type="GO" id="GO:0005874">
    <property type="term" value="C:microtubule"/>
    <property type="evidence" value="ECO:0007669"/>
    <property type="project" value="UniProtKB-KW"/>
</dbReference>
<dbReference type="WBParaSite" id="PgR018_g110_t09">
    <property type="protein sequence ID" value="PgR018_g110_t09"/>
    <property type="gene ID" value="PgR018_g110"/>
</dbReference>
<keyword evidence="7" id="KW-1185">Reference proteome</keyword>
<comment type="subcellular location">
    <subcellularLocation>
        <location evidence="1">Cytoplasm</location>
        <location evidence="1">Cytoskeleton</location>
    </subcellularLocation>
</comment>
<dbReference type="Pfam" id="PF04130">
    <property type="entry name" value="GCP_C_terminal"/>
    <property type="match status" value="1"/>
</dbReference>
<evidence type="ECO:0000256" key="4">
    <source>
        <dbReference type="ARBA" id="ARBA00022701"/>
    </source>
</evidence>
<reference evidence="8" key="1">
    <citation type="submission" date="2022-11" db="UniProtKB">
        <authorList>
            <consortium name="WormBaseParasite"/>
        </authorList>
    </citation>
    <scope>IDENTIFICATION</scope>
</reference>
<evidence type="ECO:0000256" key="1">
    <source>
        <dbReference type="ARBA" id="ARBA00004245"/>
    </source>
</evidence>
<keyword evidence="5" id="KW-0206">Cytoskeleton</keyword>
<dbReference type="Gene3D" id="1.20.120.1900">
    <property type="entry name" value="Gamma-tubulin complex, C-terminal domain"/>
    <property type="match status" value="1"/>
</dbReference>
<organism evidence="7 8">
    <name type="scientific">Parascaris univalens</name>
    <name type="common">Nematode worm</name>
    <dbReference type="NCBI Taxonomy" id="6257"/>
    <lineage>
        <taxon>Eukaryota</taxon>
        <taxon>Metazoa</taxon>
        <taxon>Ecdysozoa</taxon>
        <taxon>Nematoda</taxon>
        <taxon>Chromadorea</taxon>
        <taxon>Rhabditida</taxon>
        <taxon>Spirurina</taxon>
        <taxon>Ascaridomorpha</taxon>
        <taxon>Ascaridoidea</taxon>
        <taxon>Ascarididae</taxon>
        <taxon>Parascaris</taxon>
    </lineage>
</organism>